<evidence type="ECO:0000313" key="2">
    <source>
        <dbReference type="EMBL" id="AEP10067.1"/>
    </source>
</evidence>
<reference evidence="2 3" key="1">
    <citation type="journal article" date="2011" name="BMC Genomics">
        <title>Genomic insights into an obligate epibiotic bacterial predator: Micavibrio aeruginosavorus ARL-13.</title>
        <authorList>
            <person name="Wang Z."/>
            <person name="Kadouri D."/>
            <person name="Wu M."/>
        </authorList>
    </citation>
    <scope>NUCLEOTIDE SEQUENCE [LARGE SCALE GENOMIC DNA]</scope>
    <source>
        <strain evidence="2 3">ARL-13</strain>
    </source>
</reference>
<evidence type="ECO:0000313" key="3">
    <source>
        <dbReference type="Proteomes" id="UP000009286"/>
    </source>
</evidence>
<feature type="region of interest" description="Disordered" evidence="1">
    <location>
        <begin position="1"/>
        <end position="24"/>
    </location>
</feature>
<dbReference type="OrthoDB" id="9836019at2"/>
<gene>
    <name evidence="2" type="ordered locus">MICA_1755</name>
</gene>
<dbReference type="KEGG" id="mai:MICA_1755"/>
<feature type="compositionally biased region" description="Basic residues" evidence="1">
    <location>
        <begin position="1"/>
        <end position="10"/>
    </location>
</feature>
<accession>G2KRV9</accession>
<sequence>MVSKSGKKGGPRSTRSATRPASEQEKIFKMLDELADNDPDLVDRATDAARDPDTGRTYLRDVTDNILKESNPALSATLSAASAFIDATRVPVNEPQDLPHFHIILAHTADDQRAASRIFNSASSRLNAMIRLASTRESTDIGPVLQALIPMAEYAINKAIQNYKATPQLN</sequence>
<name>G2KRV9_MICAA</name>
<dbReference type="RefSeq" id="WP_014103290.1">
    <property type="nucleotide sequence ID" value="NC_016026.1"/>
</dbReference>
<dbReference type="EMBL" id="CP002382">
    <property type="protein sequence ID" value="AEP10067.1"/>
    <property type="molecule type" value="Genomic_DNA"/>
</dbReference>
<dbReference type="STRING" id="856793.MICA_1755"/>
<organism evidence="2 3">
    <name type="scientific">Micavibrio aeruginosavorus (strain ARL-13)</name>
    <dbReference type="NCBI Taxonomy" id="856793"/>
    <lineage>
        <taxon>Bacteria</taxon>
        <taxon>Pseudomonadati</taxon>
        <taxon>Bdellovibrionota</taxon>
        <taxon>Bdellovibrionia</taxon>
        <taxon>Bdellovibrionales</taxon>
        <taxon>Pseudobdellovibrionaceae</taxon>
        <taxon>Micavibrio</taxon>
    </lineage>
</organism>
<dbReference type="AlphaFoldDB" id="G2KRV9"/>
<proteinExistence type="predicted"/>
<keyword evidence="3" id="KW-1185">Reference proteome</keyword>
<protein>
    <submittedName>
        <fullName evidence="2">Uncharacterized protein</fullName>
    </submittedName>
</protein>
<dbReference type="HOGENOM" id="CLU_1568939_0_0_5"/>
<dbReference type="Proteomes" id="UP000009286">
    <property type="component" value="Chromosome"/>
</dbReference>
<evidence type="ECO:0000256" key="1">
    <source>
        <dbReference type="SAM" id="MobiDB-lite"/>
    </source>
</evidence>